<proteinExistence type="predicted"/>
<dbReference type="Proteomes" id="UP000218288">
    <property type="component" value="Chromosome"/>
</dbReference>
<evidence type="ECO:0000259" key="1">
    <source>
        <dbReference type="Pfam" id="PF04865"/>
    </source>
</evidence>
<reference evidence="2 3" key="1">
    <citation type="journal article" date="2016" name="Genome Announc.">
        <title>Complete Genome Sequence of Methylobacterium populi P-1M, Isolated from Pink-Pigmented Household Biofilm.</title>
        <authorList>
            <person name="Morohoshi T."/>
            <person name="Ikeda T."/>
        </authorList>
    </citation>
    <scope>NUCLEOTIDE SEQUENCE [LARGE SCALE GENOMIC DNA]</scope>
    <source>
        <strain evidence="2 3">P-1M</strain>
    </source>
</reference>
<evidence type="ECO:0000313" key="3">
    <source>
        <dbReference type="Proteomes" id="UP000218288"/>
    </source>
</evidence>
<name>A0A160PJY0_9HYPH</name>
<organism evidence="2 3">
    <name type="scientific">Methylorubrum populi</name>
    <dbReference type="NCBI Taxonomy" id="223967"/>
    <lineage>
        <taxon>Bacteria</taxon>
        <taxon>Pseudomonadati</taxon>
        <taxon>Pseudomonadota</taxon>
        <taxon>Alphaproteobacteria</taxon>
        <taxon>Hyphomicrobiales</taxon>
        <taxon>Methylobacteriaceae</taxon>
        <taxon>Methylorubrum</taxon>
    </lineage>
</organism>
<accession>A0A160PJY0</accession>
<evidence type="ECO:0000313" key="2">
    <source>
        <dbReference type="EMBL" id="BAU93364.1"/>
    </source>
</evidence>
<gene>
    <name evidence="2" type="ORF">MPPM_4759</name>
</gene>
<protein>
    <submittedName>
        <fullName evidence="2">Putative bacteriophage protein</fullName>
    </submittedName>
</protein>
<feature type="domain" description="Baseplate protein J-like barrel" evidence="1">
    <location>
        <begin position="104"/>
        <end position="180"/>
    </location>
</feature>
<dbReference type="OrthoDB" id="5465441at2"/>
<dbReference type="AlphaFoldDB" id="A0A160PJY0"/>
<dbReference type="Pfam" id="PF04865">
    <property type="entry name" value="Baseplate_J"/>
    <property type="match status" value="1"/>
</dbReference>
<sequence>MGTTPTCQITAAGIVRPTFESVLGYVQTAYRGIYGQDVYLGADSQDGQFMALLANAIHDCNGETVSVFNAFSPSTAQGEGLSSVVKLNGIRRKSATFSTVDLLIVGQVGSVISDGVARDASGVAWSLPDPVVIPNSGQITVTATCQVKGDVQAPTNTVTIVATPTLGWQSVTNPSPASPGLPVETDLQLRQRQTLSTGLPANTPLDSLRGALMAVSGVAASRVYENDSNIIDVYGVPAHSIAAVVDGGDVNDIAGIIARKKTPGVGTYGDVIVPVTDNYGVPHDVGFFRSKPVKVAFYIPIRVFRGYTADTKAAIQQAVAAWVNALGIGNRLPLSRAYDAANLKESPINAPFEIVPDGMVATRDGFAPGEPSDLEVAFYERLVCAAEDVNVTVVG</sequence>
<dbReference type="RefSeq" id="WP_096487111.1">
    <property type="nucleotide sequence ID" value="NZ_AP014809.1"/>
</dbReference>
<dbReference type="EMBL" id="AP014809">
    <property type="protein sequence ID" value="BAU93364.1"/>
    <property type="molecule type" value="Genomic_DNA"/>
</dbReference>
<dbReference type="InterPro" id="IPR006949">
    <property type="entry name" value="Barrel_Baseplate_J-like"/>
</dbReference>